<evidence type="ECO:0000259" key="6">
    <source>
        <dbReference type="Pfam" id="PF00296"/>
    </source>
</evidence>
<dbReference type="GO" id="GO:0046306">
    <property type="term" value="P:alkanesulfonate catabolic process"/>
    <property type="evidence" value="ECO:0007669"/>
    <property type="project" value="TreeGrafter"/>
</dbReference>
<dbReference type="PANTHER" id="PTHR42847:SF4">
    <property type="entry name" value="ALKANESULFONATE MONOOXYGENASE-RELATED"/>
    <property type="match status" value="1"/>
</dbReference>
<evidence type="ECO:0000256" key="5">
    <source>
        <dbReference type="SAM" id="MobiDB-lite"/>
    </source>
</evidence>
<evidence type="ECO:0000256" key="1">
    <source>
        <dbReference type="ARBA" id="ARBA00022630"/>
    </source>
</evidence>
<dbReference type="InterPro" id="IPR011251">
    <property type="entry name" value="Luciferase-like_dom"/>
</dbReference>
<feature type="region of interest" description="Disordered" evidence="5">
    <location>
        <begin position="404"/>
        <end position="478"/>
    </location>
</feature>
<protein>
    <submittedName>
        <fullName evidence="7">Alkanesulfonate monooxygenase</fullName>
        <ecNumber evidence="7">1.14.14.5</ecNumber>
    </submittedName>
</protein>
<gene>
    <name evidence="7" type="ORF">GGQ83_002299</name>
</gene>
<evidence type="ECO:0000256" key="3">
    <source>
        <dbReference type="ARBA" id="ARBA00023002"/>
    </source>
</evidence>
<evidence type="ECO:0000313" key="7">
    <source>
        <dbReference type="EMBL" id="MBB3898856.1"/>
    </source>
</evidence>
<organism evidence="7 8">
    <name type="scientific">Roseococcus suduntuyensis</name>
    <dbReference type="NCBI Taxonomy" id="455361"/>
    <lineage>
        <taxon>Bacteria</taxon>
        <taxon>Pseudomonadati</taxon>
        <taxon>Pseudomonadota</taxon>
        <taxon>Alphaproteobacteria</taxon>
        <taxon>Acetobacterales</taxon>
        <taxon>Roseomonadaceae</taxon>
        <taxon>Roseococcus</taxon>
    </lineage>
</organism>
<keyword evidence="2" id="KW-0288">FMN</keyword>
<sequence>MSDRLEFGWYLPTSGDTVCYGDRGSDIPPSADMFDRVVMAAEAAGFEYFLVPVAAPCWEAFTASAMAVAKTRTIKALVAARPGYITPLQFAKMIATFDQLSGGRIAVNLIAGQSEAENRAEGVNLTKEDRYAMMEEDVSIMKALWSSPGPVTFKGRFRTLEGARIAPQTLQQPSPRFYLGGGSMEAWEVSAKHADVHLFWGDTPATIAQNIATLRDMAERHGRREALGFGMRLQICCRDTEEEAWSAAHELVRGVTEEQTRKIQANIAGSAANQRVQQLAREHGDLIAPHLWSGLTRARQGAGIMVVGNPQQCASTLQDFIEAGCTSFCLSGYLHDEEATRFARLVRPLLAQRNHGRMLAAQAGARALGRAGRGCRPRHTTPARGHRPLTPCVMAICREGRHGRARGHRHAMPLPANGHETGSEGHGPRREGSGEGGALPNGTPRPLPVSARRRAAVVTSGCSGPGPAGARRRSGCGRRRRIRRRCCRPVRRPVPGCG</sequence>
<feature type="domain" description="Luciferase-like" evidence="6">
    <location>
        <begin position="23"/>
        <end position="326"/>
    </location>
</feature>
<dbReference type="PANTHER" id="PTHR42847">
    <property type="entry name" value="ALKANESULFONATE MONOOXYGENASE"/>
    <property type="match status" value="1"/>
</dbReference>
<dbReference type="CDD" id="cd01094">
    <property type="entry name" value="Alkanesulfonate_monoxygenase"/>
    <property type="match status" value="1"/>
</dbReference>
<name>A0A840AE74_9PROT</name>
<dbReference type="AlphaFoldDB" id="A0A840AE74"/>
<keyword evidence="4 7" id="KW-0503">Monooxygenase</keyword>
<dbReference type="EMBL" id="JACIDJ010000003">
    <property type="protein sequence ID" value="MBB3898856.1"/>
    <property type="molecule type" value="Genomic_DNA"/>
</dbReference>
<evidence type="ECO:0000256" key="2">
    <source>
        <dbReference type="ARBA" id="ARBA00022643"/>
    </source>
</evidence>
<dbReference type="SUPFAM" id="SSF51679">
    <property type="entry name" value="Bacterial luciferase-like"/>
    <property type="match status" value="1"/>
</dbReference>
<dbReference type="EC" id="1.14.14.5" evidence="7"/>
<keyword evidence="3 7" id="KW-0560">Oxidoreductase</keyword>
<evidence type="ECO:0000313" key="8">
    <source>
        <dbReference type="Proteomes" id="UP000553193"/>
    </source>
</evidence>
<evidence type="ECO:0000256" key="4">
    <source>
        <dbReference type="ARBA" id="ARBA00023033"/>
    </source>
</evidence>
<dbReference type="GO" id="GO:0008726">
    <property type="term" value="F:alkanesulfonate monooxygenase activity"/>
    <property type="evidence" value="ECO:0007669"/>
    <property type="project" value="UniProtKB-EC"/>
</dbReference>
<keyword evidence="1" id="KW-0285">Flavoprotein</keyword>
<accession>A0A840AE74</accession>
<reference evidence="7 8" key="1">
    <citation type="submission" date="2020-08" db="EMBL/GenBank/DDBJ databases">
        <title>Genomic Encyclopedia of Type Strains, Phase IV (KMG-IV): sequencing the most valuable type-strain genomes for metagenomic binning, comparative biology and taxonomic classification.</title>
        <authorList>
            <person name="Goeker M."/>
        </authorList>
    </citation>
    <scope>NUCLEOTIDE SEQUENCE [LARGE SCALE GENOMIC DNA]</scope>
    <source>
        <strain evidence="7 8">DSM 19979</strain>
    </source>
</reference>
<dbReference type="Proteomes" id="UP000553193">
    <property type="component" value="Unassembled WGS sequence"/>
</dbReference>
<dbReference type="Pfam" id="PF00296">
    <property type="entry name" value="Bac_luciferase"/>
    <property type="match status" value="1"/>
</dbReference>
<dbReference type="Gene3D" id="3.20.20.30">
    <property type="entry name" value="Luciferase-like domain"/>
    <property type="match status" value="1"/>
</dbReference>
<proteinExistence type="predicted"/>
<dbReference type="InterPro" id="IPR036661">
    <property type="entry name" value="Luciferase-like_sf"/>
</dbReference>
<dbReference type="InterPro" id="IPR050172">
    <property type="entry name" value="SsuD_RutA_monooxygenase"/>
</dbReference>
<comment type="caution">
    <text evidence="7">The sequence shown here is derived from an EMBL/GenBank/DDBJ whole genome shotgun (WGS) entry which is preliminary data.</text>
</comment>
<feature type="compositionally biased region" description="Basic and acidic residues" evidence="5">
    <location>
        <begin position="421"/>
        <end position="433"/>
    </location>
</feature>
<keyword evidence="8" id="KW-1185">Reference proteome</keyword>